<name>A0A512M523_9BACT</name>
<dbReference type="AlphaFoldDB" id="A0A512M523"/>
<dbReference type="EMBL" id="BKAG01000005">
    <property type="protein sequence ID" value="GEP41827.1"/>
    <property type="molecule type" value="Genomic_DNA"/>
</dbReference>
<keyword evidence="2" id="KW-1185">Reference proteome</keyword>
<reference evidence="1 2" key="1">
    <citation type="submission" date="2019-07" db="EMBL/GenBank/DDBJ databases">
        <title>Whole genome shotgun sequence of Brevifollis gellanilyticus NBRC 108608.</title>
        <authorList>
            <person name="Hosoyama A."/>
            <person name="Uohara A."/>
            <person name="Ohji S."/>
            <person name="Ichikawa N."/>
        </authorList>
    </citation>
    <scope>NUCLEOTIDE SEQUENCE [LARGE SCALE GENOMIC DNA]</scope>
    <source>
        <strain evidence="1 2">NBRC 108608</strain>
    </source>
</reference>
<accession>A0A512M523</accession>
<comment type="caution">
    <text evidence="1">The sequence shown here is derived from an EMBL/GenBank/DDBJ whole genome shotgun (WGS) entry which is preliminary data.</text>
</comment>
<protein>
    <submittedName>
        <fullName evidence="1">Uncharacterized protein</fullName>
    </submittedName>
</protein>
<evidence type="ECO:0000313" key="2">
    <source>
        <dbReference type="Proteomes" id="UP000321577"/>
    </source>
</evidence>
<evidence type="ECO:0000313" key="1">
    <source>
        <dbReference type="EMBL" id="GEP41827.1"/>
    </source>
</evidence>
<organism evidence="1 2">
    <name type="scientific">Brevifollis gellanilyticus</name>
    <dbReference type="NCBI Taxonomy" id="748831"/>
    <lineage>
        <taxon>Bacteria</taxon>
        <taxon>Pseudomonadati</taxon>
        <taxon>Verrucomicrobiota</taxon>
        <taxon>Verrucomicrobiia</taxon>
        <taxon>Verrucomicrobiales</taxon>
        <taxon>Verrucomicrobiaceae</taxon>
    </lineage>
</organism>
<proteinExistence type="predicted"/>
<gene>
    <name evidence="1" type="ORF">BGE01nite_11180</name>
</gene>
<dbReference type="Proteomes" id="UP000321577">
    <property type="component" value="Unassembled WGS sequence"/>
</dbReference>
<sequence length="98" mass="10433">MADDDILLWIRRGAQGFCPGGGQRSAESGDEVTTCGCHGGSVMSGENADKIKLLRASPRERDIQSPTMESSVWKGDAYVGSLYGSPLPYSHSRAAQSL</sequence>